<protein>
    <submittedName>
        <fullName evidence="2">Uncharacterized protein</fullName>
    </submittedName>
</protein>
<gene>
    <name evidence="2" type="ORF">L195_g028885</name>
</gene>
<evidence type="ECO:0000313" key="3">
    <source>
        <dbReference type="Proteomes" id="UP000236291"/>
    </source>
</evidence>
<dbReference type="EMBL" id="ASHM01025372">
    <property type="protein sequence ID" value="PNX72987.1"/>
    <property type="molecule type" value="Genomic_DNA"/>
</dbReference>
<feature type="non-terminal residue" evidence="2">
    <location>
        <position position="1"/>
    </location>
</feature>
<reference evidence="2 3" key="1">
    <citation type="journal article" date="2014" name="Am. J. Bot.">
        <title>Genome assembly and annotation for red clover (Trifolium pratense; Fabaceae).</title>
        <authorList>
            <person name="Istvanek J."/>
            <person name="Jaros M."/>
            <person name="Krenek A."/>
            <person name="Repkova J."/>
        </authorList>
    </citation>
    <scope>NUCLEOTIDE SEQUENCE [LARGE SCALE GENOMIC DNA]</scope>
    <source>
        <strain evidence="3">cv. Tatra</strain>
        <tissue evidence="2">Young leaves</tissue>
    </source>
</reference>
<reference evidence="2 3" key="2">
    <citation type="journal article" date="2017" name="Front. Plant Sci.">
        <title>Gene Classification and Mining of Molecular Markers Useful in Red Clover (Trifolium pratense) Breeding.</title>
        <authorList>
            <person name="Istvanek J."/>
            <person name="Dluhosova J."/>
            <person name="Dluhos P."/>
            <person name="Patkova L."/>
            <person name="Nedelnik J."/>
            <person name="Repkova J."/>
        </authorList>
    </citation>
    <scope>NUCLEOTIDE SEQUENCE [LARGE SCALE GENOMIC DNA]</scope>
    <source>
        <strain evidence="3">cv. Tatra</strain>
        <tissue evidence="2">Young leaves</tissue>
    </source>
</reference>
<comment type="caution">
    <text evidence="2">The sequence shown here is derived from an EMBL/GenBank/DDBJ whole genome shotgun (WGS) entry which is preliminary data.</text>
</comment>
<name>A0A2K3L372_TRIPR</name>
<proteinExistence type="predicted"/>
<organism evidence="2 3">
    <name type="scientific">Trifolium pratense</name>
    <name type="common">Red clover</name>
    <dbReference type="NCBI Taxonomy" id="57577"/>
    <lineage>
        <taxon>Eukaryota</taxon>
        <taxon>Viridiplantae</taxon>
        <taxon>Streptophyta</taxon>
        <taxon>Embryophyta</taxon>
        <taxon>Tracheophyta</taxon>
        <taxon>Spermatophyta</taxon>
        <taxon>Magnoliopsida</taxon>
        <taxon>eudicotyledons</taxon>
        <taxon>Gunneridae</taxon>
        <taxon>Pentapetalae</taxon>
        <taxon>rosids</taxon>
        <taxon>fabids</taxon>
        <taxon>Fabales</taxon>
        <taxon>Fabaceae</taxon>
        <taxon>Papilionoideae</taxon>
        <taxon>50 kb inversion clade</taxon>
        <taxon>NPAAA clade</taxon>
        <taxon>Hologalegina</taxon>
        <taxon>IRL clade</taxon>
        <taxon>Trifolieae</taxon>
        <taxon>Trifolium</taxon>
    </lineage>
</organism>
<sequence>VQNHSAVVSSVQQAVWLLVPETGRVKCNVDACHLSARTNDTGKYAQVTVPHSYDTVTRKITPPTPNCRSLLDAGQ</sequence>
<feature type="region of interest" description="Disordered" evidence="1">
    <location>
        <begin position="56"/>
        <end position="75"/>
    </location>
</feature>
<evidence type="ECO:0000313" key="2">
    <source>
        <dbReference type="EMBL" id="PNX72987.1"/>
    </source>
</evidence>
<dbReference type="Proteomes" id="UP000236291">
    <property type="component" value="Unassembled WGS sequence"/>
</dbReference>
<accession>A0A2K3L372</accession>
<dbReference type="AlphaFoldDB" id="A0A2K3L372"/>
<evidence type="ECO:0000256" key="1">
    <source>
        <dbReference type="SAM" id="MobiDB-lite"/>
    </source>
</evidence>